<evidence type="ECO:0000313" key="6">
    <source>
        <dbReference type="EMBL" id="CAF4734484.1"/>
    </source>
</evidence>
<evidence type="ECO:0000313" key="3">
    <source>
        <dbReference type="EMBL" id="CAF3452242.1"/>
    </source>
</evidence>
<comment type="caution">
    <text evidence="3">The sequence shown here is derived from an EMBL/GenBank/DDBJ whole genome shotgun (WGS) entry which is preliminary data.</text>
</comment>
<dbReference type="Proteomes" id="UP000663865">
    <property type="component" value="Unassembled WGS sequence"/>
</dbReference>
<dbReference type="EMBL" id="CAJOBS010001452">
    <property type="protein sequence ID" value="CAF4731918.1"/>
    <property type="molecule type" value="Genomic_DNA"/>
</dbReference>
<evidence type="ECO:0000313" key="7">
    <source>
        <dbReference type="Proteomes" id="UP000663865"/>
    </source>
</evidence>
<protein>
    <submittedName>
        <fullName evidence="3">Uncharacterized protein</fullName>
    </submittedName>
</protein>
<dbReference type="Proteomes" id="UP000663848">
    <property type="component" value="Unassembled WGS sequence"/>
</dbReference>
<organism evidence="3 7">
    <name type="scientific">Rotaria socialis</name>
    <dbReference type="NCBI Taxonomy" id="392032"/>
    <lineage>
        <taxon>Eukaryota</taxon>
        <taxon>Metazoa</taxon>
        <taxon>Spiralia</taxon>
        <taxon>Gnathifera</taxon>
        <taxon>Rotifera</taxon>
        <taxon>Eurotatoria</taxon>
        <taxon>Bdelloidea</taxon>
        <taxon>Philodinida</taxon>
        <taxon>Philodinidae</taxon>
        <taxon>Rotaria</taxon>
    </lineage>
</organism>
<sequence>MFRLSLNQTNQSQNTIVMLSGGPGGLDWNFFTIASIIVQAAPGITVILPDHRGPVLSSALNCGNYGLEDISATCITYSVSKWGTNELNQFSITNAAHDVSVQIQVYQATNPG</sequence>
<reference evidence="3" key="1">
    <citation type="submission" date="2021-02" db="EMBL/GenBank/DDBJ databases">
        <authorList>
            <person name="Nowell W R."/>
        </authorList>
    </citation>
    <scope>NUCLEOTIDE SEQUENCE</scope>
</reference>
<proteinExistence type="predicted"/>
<accession>A0A818E2P5</accession>
<dbReference type="Proteomes" id="UP000663851">
    <property type="component" value="Unassembled WGS sequence"/>
</dbReference>
<dbReference type="EMBL" id="CAJNYD010000273">
    <property type="protein sequence ID" value="CAF3240440.1"/>
    <property type="molecule type" value="Genomic_DNA"/>
</dbReference>
<dbReference type="Proteomes" id="UP000663833">
    <property type="component" value="Unassembled WGS sequence"/>
</dbReference>
<dbReference type="EMBL" id="CAJNYV010002042">
    <property type="protein sequence ID" value="CAF3452242.1"/>
    <property type="molecule type" value="Genomic_DNA"/>
</dbReference>
<dbReference type="Proteomes" id="UP000663872">
    <property type="component" value="Unassembled WGS sequence"/>
</dbReference>
<name>A0A818E2P5_9BILA</name>
<evidence type="ECO:0000313" key="5">
    <source>
        <dbReference type="EMBL" id="CAF4731918.1"/>
    </source>
</evidence>
<dbReference type="EMBL" id="CAJOBR010003342">
    <property type="protein sequence ID" value="CAF4734484.1"/>
    <property type="molecule type" value="Genomic_DNA"/>
</dbReference>
<dbReference type="SUPFAM" id="SSF53474">
    <property type="entry name" value="alpha/beta-Hydrolases"/>
    <property type="match status" value="1"/>
</dbReference>
<dbReference type="EMBL" id="CAJNYT010000552">
    <property type="protein sequence ID" value="CAF3354921.1"/>
    <property type="molecule type" value="Genomic_DNA"/>
</dbReference>
<dbReference type="Gene3D" id="3.40.50.1820">
    <property type="entry name" value="alpha/beta hydrolase"/>
    <property type="match status" value="1"/>
</dbReference>
<evidence type="ECO:0000313" key="2">
    <source>
        <dbReference type="EMBL" id="CAF3354921.1"/>
    </source>
</evidence>
<dbReference type="InterPro" id="IPR029058">
    <property type="entry name" value="AB_hydrolase_fold"/>
</dbReference>
<evidence type="ECO:0000313" key="4">
    <source>
        <dbReference type="EMBL" id="CAF4493555.1"/>
    </source>
</evidence>
<evidence type="ECO:0000313" key="1">
    <source>
        <dbReference type="EMBL" id="CAF3240440.1"/>
    </source>
</evidence>
<dbReference type="EMBL" id="CAJOBO010003466">
    <property type="protein sequence ID" value="CAF4493555.1"/>
    <property type="molecule type" value="Genomic_DNA"/>
</dbReference>
<dbReference type="AlphaFoldDB" id="A0A818E2P5"/>
<dbReference type="Proteomes" id="UP000663838">
    <property type="component" value="Unassembled WGS sequence"/>
</dbReference>
<gene>
    <name evidence="2" type="ORF">GRG538_LOCUS5877</name>
    <name evidence="4" type="ORF">HFQ381_LOCUS27221</name>
    <name evidence="3" type="ORF">KIK155_LOCUS12472</name>
    <name evidence="1" type="ORF">LUA448_LOCUS4242</name>
    <name evidence="6" type="ORF">QYT958_LOCUS19809</name>
    <name evidence="5" type="ORF">TOA249_LOCUS18951</name>
</gene>